<gene>
    <name evidence="2" type="ORF">AS592_10110</name>
</gene>
<comment type="caution">
    <text evidence="2">The sequence shown here is derived from an EMBL/GenBank/DDBJ whole genome shotgun (WGS) entry which is preliminary data.</text>
</comment>
<keyword evidence="1" id="KW-0812">Transmembrane</keyword>
<evidence type="ECO:0000256" key="1">
    <source>
        <dbReference type="SAM" id="Phobius"/>
    </source>
</evidence>
<dbReference type="Proteomes" id="UP000075359">
    <property type="component" value="Unassembled WGS sequence"/>
</dbReference>
<feature type="transmembrane region" description="Helical" evidence="1">
    <location>
        <begin position="24"/>
        <end position="43"/>
    </location>
</feature>
<accession>A0A151CIU8</accession>
<dbReference type="RefSeq" id="WP_067328319.1">
    <property type="nucleotide sequence ID" value="NZ_LNKT01000001.1"/>
</dbReference>
<dbReference type="OrthoDB" id="5333854at2"/>
<reference evidence="2 3" key="1">
    <citation type="submission" date="2015-11" db="EMBL/GenBank/DDBJ databases">
        <title>Draft genome of Sulfurovum riftiae 1812E, a member of the Epsilonproteobacteria isolated from the tube of the deep-sea hydrothermal vent tubewom Riftia pachyptila.</title>
        <authorList>
            <person name="Vetriani C."/>
            <person name="Giovannelli D."/>
        </authorList>
    </citation>
    <scope>NUCLEOTIDE SEQUENCE [LARGE SCALE GENOMIC DNA]</scope>
    <source>
        <strain evidence="2 3">1812E</strain>
    </source>
</reference>
<evidence type="ECO:0008006" key="4">
    <source>
        <dbReference type="Google" id="ProtNLM"/>
    </source>
</evidence>
<keyword evidence="1" id="KW-0472">Membrane</keyword>
<dbReference type="Gene3D" id="3.30.70.60">
    <property type="match status" value="1"/>
</dbReference>
<dbReference type="InterPro" id="IPR014717">
    <property type="entry name" value="Transl_elong_EF1B/ribsomal_bS6"/>
</dbReference>
<dbReference type="STRING" id="1630136.AS592_10110"/>
<dbReference type="AlphaFoldDB" id="A0A151CIU8"/>
<keyword evidence="3" id="KW-1185">Reference proteome</keyword>
<evidence type="ECO:0000313" key="3">
    <source>
        <dbReference type="Proteomes" id="UP000075359"/>
    </source>
</evidence>
<protein>
    <recommendedName>
        <fullName evidence="4">Pilus assembly protein PilO</fullName>
    </recommendedName>
</protein>
<dbReference type="EMBL" id="LNKT01000001">
    <property type="protein sequence ID" value="KYJ87458.1"/>
    <property type="molecule type" value="Genomic_DNA"/>
</dbReference>
<keyword evidence="1" id="KW-1133">Transmembrane helix</keyword>
<name>A0A151CIU8_9BACT</name>
<proteinExistence type="predicted"/>
<organism evidence="2 3">
    <name type="scientific">Sulfurovum riftiae</name>
    <dbReference type="NCBI Taxonomy" id="1630136"/>
    <lineage>
        <taxon>Bacteria</taxon>
        <taxon>Pseudomonadati</taxon>
        <taxon>Campylobacterota</taxon>
        <taxon>Epsilonproteobacteria</taxon>
        <taxon>Campylobacterales</taxon>
        <taxon>Sulfurovaceae</taxon>
        <taxon>Sulfurovum</taxon>
    </lineage>
</organism>
<sequence length="217" mass="24839">MKFIEDKLEELDNYFAPKKESEKWLIILGVAGIIAYLAYAYLLPYTEAKYKKSEIAKKNIQKSITDNNTYLNSITVNGDRDYYVKKYDMDIARKKQNIVTLDKKIKFIDSNIQKLSDMLFNQKSWSRFLNSITDRAEVQNVDISYISNDYIDNKGSFGHVLEIGVGCKGAYKNIVKFINELEQNTLVTDIYGTNMAVDANGSQVVADINISVWGINH</sequence>
<evidence type="ECO:0000313" key="2">
    <source>
        <dbReference type="EMBL" id="KYJ87458.1"/>
    </source>
</evidence>